<evidence type="ECO:0000259" key="16">
    <source>
        <dbReference type="PROSITE" id="PS51163"/>
    </source>
</evidence>
<sequence length="744" mass="86317">MSTNIISINENNLIDQCISILKHDGVLAVPTDTIYGLAALVNNEKAIRKIYEIKGRLFTKPLAISVGHVDDLFIWSKPTLTKEQLSTGDLLPGPVTLMFERQSSLPSYFNPNINNVAIRIPNCQFMIDLAQRLQEPLALTSANISNEPSSISINEFKQLWSQIDLIIDGGLLTSNDRRGSTIIDLSEKDFQKVMSLSKFENLANEILLDIFDYLRPLDLIHAFGMLNNRLENVIIQRGMHVDLSTNISFNEFNEYCTNIFLNYSSCIYSIRLSNIETCGGIKLFLTIFSHIDITFPNLSTMSFIEPNEYEYKEIIKLKHLSSIHIKSYKTYEQKIQLGLVFDIPYLKTCVLSYDDVLSTNKLRPNSYLNRLVLDSFYINDLHTLFHFYPLLKHLTIHRLLVNFQGFLPPFNTSFQTLHTLKLNCIYTVRFDYIVHILSFLPRLFRLTIIAIGIDFLNSERWLRILTSLEQLRFLILDIKAVSVTFDDELSSSFLTGFWRQWHIAVDYSQDNNKFHLFTAPYRRLSFISTIHCLPVTEAPYNAFTSVTDLYLKTNTPMQVYTQRIYPNVRALQIYQNAIVPVNYSILLTQLHTMLNLYKLVHFELFIPLPTSIFLGLLKFTPCLRYFKTDYDILMTLTNCLQNNDVCSQLHDKLEKFVLRRGTLPIVDSNRFLQIFSNVKHLQINLNTIHDLRQIASKFVKNMTNLLTLNIWLISTNEPNDTLQWEGIVNNVSYEIAKRHIKIWK</sequence>
<evidence type="ECO:0000313" key="18">
    <source>
        <dbReference type="Proteomes" id="UP000663882"/>
    </source>
</evidence>
<dbReference type="SUPFAM" id="SSF55821">
    <property type="entry name" value="YrdC/RibB"/>
    <property type="match status" value="1"/>
</dbReference>
<evidence type="ECO:0000256" key="13">
    <source>
        <dbReference type="ARBA" id="ARBA00048366"/>
    </source>
</evidence>
<evidence type="ECO:0000256" key="3">
    <source>
        <dbReference type="ARBA" id="ARBA00004496"/>
    </source>
</evidence>
<keyword evidence="12" id="KW-0472">Membrane</keyword>
<dbReference type="NCBIfam" id="TIGR00057">
    <property type="entry name" value="L-threonylcarbamoyladenylate synthase"/>
    <property type="match status" value="1"/>
</dbReference>
<comment type="catalytic activity">
    <reaction evidence="13">
        <text>L-threonine + hydrogencarbonate + ATP = L-threonylcarbamoyladenylate + diphosphate + H2O</text>
        <dbReference type="Rhea" id="RHEA:36407"/>
        <dbReference type="ChEBI" id="CHEBI:15377"/>
        <dbReference type="ChEBI" id="CHEBI:17544"/>
        <dbReference type="ChEBI" id="CHEBI:30616"/>
        <dbReference type="ChEBI" id="CHEBI:33019"/>
        <dbReference type="ChEBI" id="CHEBI:57926"/>
        <dbReference type="ChEBI" id="CHEBI:73682"/>
        <dbReference type="EC" id="2.7.7.87"/>
    </reaction>
</comment>
<dbReference type="InterPro" id="IPR006070">
    <property type="entry name" value="Sua5-like_dom"/>
</dbReference>
<evidence type="ECO:0000256" key="1">
    <source>
        <dbReference type="ARBA" id="ARBA00004173"/>
    </source>
</evidence>
<comment type="similarity">
    <text evidence="4">Belongs to the SUA5 family.</text>
</comment>
<keyword evidence="9" id="KW-0808">Transferase</keyword>
<dbReference type="PANTHER" id="PTHR17490">
    <property type="entry name" value="SUA5"/>
    <property type="match status" value="1"/>
</dbReference>
<evidence type="ECO:0000256" key="12">
    <source>
        <dbReference type="ARBA" id="ARBA00023136"/>
    </source>
</evidence>
<dbReference type="GO" id="GO:0005739">
    <property type="term" value="C:mitochondrion"/>
    <property type="evidence" value="ECO:0007669"/>
    <property type="project" value="UniProtKB-SubCell"/>
</dbReference>
<dbReference type="GO" id="GO:0006450">
    <property type="term" value="P:regulation of translational fidelity"/>
    <property type="evidence" value="ECO:0007669"/>
    <property type="project" value="TreeGrafter"/>
</dbReference>
<dbReference type="Proteomes" id="UP000663882">
    <property type="component" value="Unassembled WGS sequence"/>
</dbReference>
<evidence type="ECO:0000256" key="5">
    <source>
        <dbReference type="ARBA" id="ARBA00012584"/>
    </source>
</evidence>
<evidence type="ECO:0000256" key="7">
    <source>
        <dbReference type="ARBA" id="ARBA00022475"/>
    </source>
</evidence>
<keyword evidence="10" id="KW-0809">Transit peptide</keyword>
<dbReference type="InterPro" id="IPR050156">
    <property type="entry name" value="TC-AMP_synthase_SUA5"/>
</dbReference>
<dbReference type="FunFam" id="3.90.870.10:FF:000007">
    <property type="entry name" value="YrdC N6-threonylcarbamoyltransferase domain containing"/>
    <property type="match status" value="1"/>
</dbReference>
<keyword evidence="7" id="KW-1003">Cell membrane</keyword>
<evidence type="ECO:0000256" key="6">
    <source>
        <dbReference type="ARBA" id="ARBA00015492"/>
    </source>
</evidence>
<reference evidence="17" key="1">
    <citation type="submission" date="2021-02" db="EMBL/GenBank/DDBJ databases">
        <authorList>
            <person name="Nowell W R."/>
        </authorList>
    </citation>
    <scope>NUCLEOTIDE SEQUENCE</scope>
</reference>
<protein>
    <recommendedName>
        <fullName evidence="6">Threonylcarbamoyl-AMP synthase</fullName>
        <ecNumber evidence="5">2.7.7.87</ecNumber>
    </recommendedName>
</protein>
<dbReference type="OrthoDB" id="9981552at2759"/>
<dbReference type="GO" id="GO:0005886">
    <property type="term" value="C:plasma membrane"/>
    <property type="evidence" value="ECO:0007669"/>
    <property type="project" value="UniProtKB-SubCell"/>
</dbReference>
<organism evidence="17 18">
    <name type="scientific">Rotaria sordida</name>
    <dbReference type="NCBI Taxonomy" id="392033"/>
    <lineage>
        <taxon>Eukaryota</taxon>
        <taxon>Metazoa</taxon>
        <taxon>Spiralia</taxon>
        <taxon>Gnathifera</taxon>
        <taxon>Rotifera</taxon>
        <taxon>Eurotatoria</taxon>
        <taxon>Bdelloidea</taxon>
        <taxon>Philodinida</taxon>
        <taxon>Philodinidae</taxon>
        <taxon>Rotaria</taxon>
    </lineage>
</organism>
<evidence type="ECO:0000256" key="4">
    <source>
        <dbReference type="ARBA" id="ARBA00007663"/>
    </source>
</evidence>
<proteinExistence type="inferred from homology"/>
<gene>
    <name evidence="17" type="ORF">RFH988_LOCUS17522</name>
</gene>
<dbReference type="GO" id="GO:0000049">
    <property type="term" value="F:tRNA binding"/>
    <property type="evidence" value="ECO:0007669"/>
    <property type="project" value="TreeGrafter"/>
</dbReference>
<feature type="domain" description="YrdC-like" evidence="16">
    <location>
        <begin position="11"/>
        <end position="199"/>
    </location>
</feature>
<evidence type="ECO:0000256" key="11">
    <source>
        <dbReference type="ARBA" id="ARBA00023128"/>
    </source>
</evidence>
<comment type="function">
    <text evidence="14">Cytoplasmic and mitochondrial threonylcarbamoyl-AMP synthase required for the formation of a threonylcarbamoyl group on adenosine at position 37 (t(6)A37) in tRNAs that read codons beginning with adenine. Catalyzes the conversion of L-threonine, HCO(3)(-)/CO(2) and ATP to give threonylcarbamoyl-AMP (TC-AMP) as the acyladenylate intermediate, with the release of diphosphate. Participates in t(6)A37 formation in cytoplasmic and mitochondrial tRNAs. May regulate the activity of some transporters.</text>
</comment>
<dbReference type="AlphaFoldDB" id="A0A814LI02"/>
<comment type="caution">
    <text evidence="17">The sequence shown here is derived from an EMBL/GenBank/DDBJ whole genome shotgun (WGS) entry which is preliminary data.</text>
</comment>
<evidence type="ECO:0000256" key="8">
    <source>
        <dbReference type="ARBA" id="ARBA00022490"/>
    </source>
</evidence>
<evidence type="ECO:0000256" key="9">
    <source>
        <dbReference type="ARBA" id="ARBA00022679"/>
    </source>
</evidence>
<name>A0A814LI02_9BILA</name>
<dbReference type="InterPro" id="IPR017945">
    <property type="entry name" value="DHBP_synth_RibB-like_a/b_dom"/>
</dbReference>
<dbReference type="Pfam" id="PF01300">
    <property type="entry name" value="Sua5_yciO_yrdC"/>
    <property type="match status" value="1"/>
</dbReference>
<evidence type="ECO:0000313" key="17">
    <source>
        <dbReference type="EMBL" id="CAF1066126.1"/>
    </source>
</evidence>
<dbReference type="GO" id="GO:0061710">
    <property type="term" value="F:L-threonylcarbamoyladenylate synthase"/>
    <property type="evidence" value="ECO:0007669"/>
    <property type="project" value="UniProtKB-EC"/>
</dbReference>
<dbReference type="Gene3D" id="3.90.870.10">
    <property type="entry name" value="DHBP synthase"/>
    <property type="match status" value="1"/>
</dbReference>
<dbReference type="PROSITE" id="PS51163">
    <property type="entry name" value="YRDC"/>
    <property type="match status" value="1"/>
</dbReference>
<evidence type="ECO:0000256" key="14">
    <source>
        <dbReference type="ARBA" id="ARBA00058524"/>
    </source>
</evidence>
<evidence type="ECO:0000256" key="2">
    <source>
        <dbReference type="ARBA" id="ARBA00004202"/>
    </source>
</evidence>
<evidence type="ECO:0000256" key="15">
    <source>
        <dbReference type="ARBA" id="ARBA00063146"/>
    </source>
</evidence>
<dbReference type="EMBL" id="CAJNOO010000940">
    <property type="protein sequence ID" value="CAF1066126.1"/>
    <property type="molecule type" value="Genomic_DNA"/>
</dbReference>
<dbReference type="PANTHER" id="PTHR17490:SF10">
    <property type="entry name" value="THREONYLCARBAMOYL-AMP SYNTHASE"/>
    <property type="match status" value="1"/>
</dbReference>
<keyword evidence="8" id="KW-0963">Cytoplasm</keyword>
<dbReference type="GO" id="GO:0003725">
    <property type="term" value="F:double-stranded RNA binding"/>
    <property type="evidence" value="ECO:0007669"/>
    <property type="project" value="InterPro"/>
</dbReference>
<dbReference type="EC" id="2.7.7.87" evidence="5"/>
<keyword evidence="11" id="KW-0496">Mitochondrion</keyword>
<evidence type="ECO:0000256" key="10">
    <source>
        <dbReference type="ARBA" id="ARBA00022946"/>
    </source>
</evidence>
<comment type="subunit">
    <text evidence="15">Interacts with RSC1A1.</text>
</comment>
<accession>A0A814LI02</accession>
<comment type="subcellular location">
    <subcellularLocation>
        <location evidence="2">Cell membrane</location>
        <topology evidence="2">Peripheral membrane protein</topology>
    </subcellularLocation>
    <subcellularLocation>
        <location evidence="3">Cytoplasm</location>
    </subcellularLocation>
    <subcellularLocation>
        <location evidence="1">Mitochondrion</location>
    </subcellularLocation>
</comment>